<feature type="compositionally biased region" description="Basic residues" evidence="1">
    <location>
        <begin position="207"/>
        <end position="216"/>
    </location>
</feature>
<protein>
    <recommendedName>
        <fullName evidence="2">Reverse transcriptase domain-containing protein</fullName>
    </recommendedName>
</protein>
<feature type="compositionally biased region" description="Basic and acidic residues" evidence="1">
    <location>
        <begin position="185"/>
        <end position="194"/>
    </location>
</feature>
<dbReference type="Pfam" id="PF00078">
    <property type="entry name" value="RVT_1"/>
    <property type="match status" value="1"/>
</dbReference>
<accession>A0A8J6LL98</accession>
<sequence length="353" mass="41959">MPRVRKENSKTEREEGRASEEGTNPFRKSSRTERSPSRMAVREEMRGREEKWQAEEADWMERMKMIAEKMEQRQGIWGIRGNISRGWKNEGEKERIRTCEKRYKEKVNKKVDGQRKRKPEKKRKGEGQGAKREKEKGRVTGGIITGVKLGIKEKRQEKGGEGCMERKVHIGNKWWKIRTRYSKEMEDNKNERKQGRSYTLGRGIQREKRRKRSKKLGRGEGAWEKKIQRQGGKCRGEETDGMDRRKWMGGIEREQTRGRRRRMDLWLSPCYLRYMDKMLKKRQAGESVVSREKVWRLAFTDDLVIVAKSEKEIKETMKNLGKFVRKKKLEVNVEKTRMMVFNKRISGTRKAGK</sequence>
<reference evidence="3" key="1">
    <citation type="journal article" date="2020" name="J Insects Food Feed">
        <title>The yellow mealworm (Tenebrio molitor) genome: a resource for the emerging insects as food and feed industry.</title>
        <authorList>
            <person name="Eriksson T."/>
            <person name="Andere A."/>
            <person name="Kelstrup H."/>
            <person name="Emery V."/>
            <person name="Picard C."/>
        </authorList>
    </citation>
    <scope>NUCLEOTIDE SEQUENCE</scope>
    <source>
        <strain evidence="3">Stoneville</strain>
        <tissue evidence="3">Whole head</tissue>
    </source>
</reference>
<feature type="compositionally biased region" description="Basic and acidic residues" evidence="1">
    <location>
        <begin position="1"/>
        <end position="20"/>
    </location>
</feature>
<feature type="compositionally biased region" description="Basic and acidic residues" evidence="1">
    <location>
        <begin position="123"/>
        <end position="137"/>
    </location>
</feature>
<feature type="compositionally biased region" description="Basic and acidic residues" evidence="1">
    <location>
        <begin position="30"/>
        <end position="54"/>
    </location>
</feature>
<keyword evidence="4" id="KW-1185">Reference proteome</keyword>
<name>A0A8J6LL98_TENMO</name>
<feature type="region of interest" description="Disordered" evidence="1">
    <location>
        <begin position="185"/>
        <end position="241"/>
    </location>
</feature>
<evidence type="ECO:0000313" key="4">
    <source>
        <dbReference type="Proteomes" id="UP000719412"/>
    </source>
</evidence>
<organism evidence="3 4">
    <name type="scientific">Tenebrio molitor</name>
    <name type="common">Yellow mealworm beetle</name>
    <dbReference type="NCBI Taxonomy" id="7067"/>
    <lineage>
        <taxon>Eukaryota</taxon>
        <taxon>Metazoa</taxon>
        <taxon>Ecdysozoa</taxon>
        <taxon>Arthropoda</taxon>
        <taxon>Hexapoda</taxon>
        <taxon>Insecta</taxon>
        <taxon>Pterygota</taxon>
        <taxon>Neoptera</taxon>
        <taxon>Endopterygota</taxon>
        <taxon>Coleoptera</taxon>
        <taxon>Polyphaga</taxon>
        <taxon>Cucujiformia</taxon>
        <taxon>Tenebrionidae</taxon>
        <taxon>Tenebrio</taxon>
    </lineage>
</organism>
<dbReference type="EMBL" id="JABDTM020020633">
    <property type="protein sequence ID" value="KAH0816951.1"/>
    <property type="molecule type" value="Genomic_DNA"/>
</dbReference>
<feature type="domain" description="Reverse transcriptase" evidence="2">
    <location>
        <begin position="271"/>
        <end position="340"/>
    </location>
</feature>
<dbReference type="Gene3D" id="3.30.70.270">
    <property type="match status" value="1"/>
</dbReference>
<dbReference type="AlphaFoldDB" id="A0A8J6LL98"/>
<feature type="compositionally biased region" description="Basic and acidic residues" evidence="1">
    <location>
        <begin position="217"/>
        <end position="227"/>
    </location>
</feature>
<comment type="caution">
    <text evidence="3">The sequence shown here is derived from an EMBL/GenBank/DDBJ whole genome shotgun (WGS) entry which is preliminary data.</text>
</comment>
<evidence type="ECO:0000256" key="1">
    <source>
        <dbReference type="SAM" id="MobiDB-lite"/>
    </source>
</evidence>
<dbReference type="InterPro" id="IPR000477">
    <property type="entry name" value="RT_dom"/>
</dbReference>
<gene>
    <name evidence="3" type="ORF">GEV33_005839</name>
</gene>
<reference evidence="3" key="2">
    <citation type="submission" date="2021-08" db="EMBL/GenBank/DDBJ databases">
        <authorList>
            <person name="Eriksson T."/>
        </authorList>
    </citation>
    <scope>NUCLEOTIDE SEQUENCE</scope>
    <source>
        <strain evidence="3">Stoneville</strain>
        <tissue evidence="3">Whole head</tissue>
    </source>
</reference>
<proteinExistence type="predicted"/>
<evidence type="ECO:0000259" key="2">
    <source>
        <dbReference type="Pfam" id="PF00078"/>
    </source>
</evidence>
<dbReference type="Proteomes" id="UP000719412">
    <property type="component" value="Unassembled WGS sequence"/>
</dbReference>
<feature type="compositionally biased region" description="Basic and acidic residues" evidence="1">
    <location>
        <begin position="101"/>
        <end position="114"/>
    </location>
</feature>
<evidence type="ECO:0000313" key="3">
    <source>
        <dbReference type="EMBL" id="KAH0816951.1"/>
    </source>
</evidence>
<feature type="region of interest" description="Disordered" evidence="1">
    <location>
        <begin position="101"/>
        <end position="137"/>
    </location>
</feature>
<dbReference type="InterPro" id="IPR043128">
    <property type="entry name" value="Rev_trsase/Diguanyl_cyclase"/>
</dbReference>
<feature type="region of interest" description="Disordered" evidence="1">
    <location>
        <begin position="1"/>
        <end position="54"/>
    </location>
</feature>